<proteinExistence type="inferred from homology"/>
<dbReference type="GO" id="GO:0008137">
    <property type="term" value="F:NADH dehydrogenase (ubiquinone) activity"/>
    <property type="evidence" value="ECO:0007669"/>
    <property type="project" value="UniProtKB-EC"/>
</dbReference>
<evidence type="ECO:0000256" key="8">
    <source>
        <dbReference type="ARBA" id="ARBA00022692"/>
    </source>
</evidence>
<evidence type="ECO:0000256" key="5">
    <source>
        <dbReference type="ARBA" id="ARBA00021008"/>
    </source>
</evidence>
<protein>
    <recommendedName>
        <fullName evidence="5 18">NADH-ubiquinone oxidoreductase chain 2</fullName>
        <ecNumber evidence="4 18">7.1.1.2</ecNumber>
    </recommendedName>
</protein>
<organism evidence="20">
    <name type="scientific">Dinoderus minutus</name>
    <dbReference type="NCBI Taxonomy" id="1587246"/>
    <lineage>
        <taxon>Eukaryota</taxon>
        <taxon>Metazoa</taxon>
        <taxon>Ecdysozoa</taxon>
        <taxon>Arthropoda</taxon>
        <taxon>Hexapoda</taxon>
        <taxon>Insecta</taxon>
        <taxon>Pterygota</taxon>
        <taxon>Neoptera</taxon>
        <taxon>Endopterygota</taxon>
        <taxon>Coleoptera</taxon>
        <taxon>Polyphaga</taxon>
        <taxon>Bostrichiformia</taxon>
        <taxon>Bostrichidae</taxon>
        <taxon>Dinoderinae</taxon>
        <taxon>Dinoderus</taxon>
    </lineage>
</organism>
<sequence length="323" mass="37299">MSFFLMLIISTMISISSYSWMGMWLGLEINLMSMIPLMINKKNYSSSESSIKYFITQALASSILIMSIMLMETKMMSFTATLFMNSAIMTKMGTAPFHFWFPDIIEGMNWMNCMMLLTWQKVAPMIIFFTNNKSSNIISLIALTSLIIGGISSINQTSLRKIMVYSSINHMGWMMAAMTNELILMFYITIYSAISINLMLFFKKMNLFFLSQISLAMKNNPKIKLMFMMNFMSMGGLPPFLGFIPKWITIQSLIENNQMTLSILMTILTLIMLYKYIQILLPSMTLQSSSLKWKTFIMPKYSLIMNSINLLSFLTYSLWFLMN</sequence>
<evidence type="ECO:0000313" key="20">
    <source>
        <dbReference type="EMBL" id="ARH53805.1"/>
    </source>
</evidence>
<comment type="function">
    <text evidence="1">Core subunit of the mitochondrial membrane respiratory chain NADH dehydrogenase (Complex I) that is believed to belong to the minimal assembly required for catalysis. Complex I functions in the transfer of electrons from NADH to the respiratory chain. The immediate electron acceptor for the enzyme is believed to be ubiquinone.</text>
</comment>
<dbReference type="Pfam" id="PF00361">
    <property type="entry name" value="Proton_antipo_M"/>
    <property type="match status" value="1"/>
</dbReference>
<evidence type="ECO:0000259" key="19">
    <source>
        <dbReference type="Pfam" id="PF00361"/>
    </source>
</evidence>
<evidence type="ECO:0000256" key="3">
    <source>
        <dbReference type="ARBA" id="ARBA00007012"/>
    </source>
</evidence>
<evidence type="ECO:0000256" key="9">
    <source>
        <dbReference type="ARBA" id="ARBA00022792"/>
    </source>
</evidence>
<evidence type="ECO:0000256" key="15">
    <source>
        <dbReference type="ARBA" id="ARBA00023128"/>
    </source>
</evidence>
<evidence type="ECO:0000256" key="6">
    <source>
        <dbReference type="ARBA" id="ARBA00022448"/>
    </source>
</evidence>
<dbReference type="InterPro" id="IPR003917">
    <property type="entry name" value="NADH_UbQ_OxRdtase_chain2"/>
</dbReference>
<gene>
    <name evidence="20" type="primary">nad2</name>
</gene>
<dbReference type="InterPro" id="IPR050175">
    <property type="entry name" value="Complex_I_Subunit_2"/>
</dbReference>
<evidence type="ECO:0000256" key="13">
    <source>
        <dbReference type="ARBA" id="ARBA00023027"/>
    </source>
</evidence>
<dbReference type="PANTHER" id="PTHR46552">
    <property type="entry name" value="NADH-UBIQUINONE OXIDOREDUCTASE CHAIN 2"/>
    <property type="match status" value="1"/>
</dbReference>
<keyword evidence="15 18" id="KW-0496">Mitochondrion</keyword>
<feature type="transmembrane region" description="Helical" evidence="18">
    <location>
        <begin position="51"/>
        <end position="70"/>
    </location>
</feature>
<keyword evidence="14 18" id="KW-0830">Ubiquinone</keyword>
<evidence type="ECO:0000256" key="14">
    <source>
        <dbReference type="ARBA" id="ARBA00023075"/>
    </source>
</evidence>
<evidence type="ECO:0000256" key="12">
    <source>
        <dbReference type="ARBA" id="ARBA00022989"/>
    </source>
</evidence>
<feature type="transmembrane region" description="Helical" evidence="18">
    <location>
        <begin position="223"/>
        <end position="241"/>
    </location>
</feature>
<accession>A0A343C1B2</accession>
<keyword evidence="8 18" id="KW-0812">Transmembrane</keyword>
<comment type="catalytic activity">
    <reaction evidence="17 18">
        <text>a ubiquinone + NADH + 5 H(+)(in) = a ubiquinol + NAD(+) + 4 H(+)(out)</text>
        <dbReference type="Rhea" id="RHEA:29091"/>
        <dbReference type="Rhea" id="RHEA-COMP:9565"/>
        <dbReference type="Rhea" id="RHEA-COMP:9566"/>
        <dbReference type="ChEBI" id="CHEBI:15378"/>
        <dbReference type="ChEBI" id="CHEBI:16389"/>
        <dbReference type="ChEBI" id="CHEBI:17976"/>
        <dbReference type="ChEBI" id="CHEBI:57540"/>
        <dbReference type="ChEBI" id="CHEBI:57945"/>
        <dbReference type="EC" id="7.1.1.2"/>
    </reaction>
</comment>
<comment type="function">
    <text evidence="18">Core subunit of the mitochondrial membrane respiratory chain NADH dehydrogenase (Complex I) which catalyzes electron transfer from NADH through the respiratory chain, using ubiquinone as an electron acceptor. Essential for the catalytic activity and assembly of complex I.</text>
</comment>
<keyword evidence="9 18" id="KW-0999">Mitochondrion inner membrane</keyword>
<feature type="transmembrane region" description="Helical" evidence="18">
    <location>
        <begin position="182"/>
        <end position="202"/>
    </location>
</feature>
<dbReference type="AlphaFoldDB" id="A0A343C1B2"/>
<dbReference type="PANTHER" id="PTHR46552:SF1">
    <property type="entry name" value="NADH-UBIQUINONE OXIDOREDUCTASE CHAIN 2"/>
    <property type="match status" value="1"/>
</dbReference>
<evidence type="ECO:0000256" key="11">
    <source>
        <dbReference type="ARBA" id="ARBA00022982"/>
    </source>
</evidence>
<keyword evidence="13 18" id="KW-0520">NAD</keyword>
<evidence type="ECO:0000256" key="7">
    <source>
        <dbReference type="ARBA" id="ARBA00022660"/>
    </source>
</evidence>
<keyword evidence="11 18" id="KW-0249">Electron transport</keyword>
<keyword evidence="10 18" id="KW-1278">Translocase</keyword>
<dbReference type="GO" id="GO:0005743">
    <property type="term" value="C:mitochondrial inner membrane"/>
    <property type="evidence" value="ECO:0007669"/>
    <property type="project" value="UniProtKB-SubCell"/>
</dbReference>
<name>A0A343C1B2_9COLE</name>
<feature type="transmembrane region" description="Helical" evidence="18">
    <location>
        <begin position="301"/>
        <end position="322"/>
    </location>
</feature>
<comment type="similarity">
    <text evidence="3 18">Belongs to the complex I subunit 2 family.</text>
</comment>
<evidence type="ECO:0000256" key="10">
    <source>
        <dbReference type="ARBA" id="ARBA00022967"/>
    </source>
</evidence>
<keyword evidence="7 18" id="KW-0679">Respiratory chain</keyword>
<evidence type="ECO:0000256" key="17">
    <source>
        <dbReference type="ARBA" id="ARBA00049551"/>
    </source>
</evidence>
<geneLocation type="mitochondrion" evidence="20"/>
<evidence type="ECO:0000256" key="4">
    <source>
        <dbReference type="ARBA" id="ARBA00012944"/>
    </source>
</evidence>
<evidence type="ECO:0000256" key="16">
    <source>
        <dbReference type="ARBA" id="ARBA00023136"/>
    </source>
</evidence>
<feature type="domain" description="NADH:quinone oxidoreductase/Mrp antiporter transmembrane" evidence="19">
    <location>
        <begin position="17"/>
        <end position="271"/>
    </location>
</feature>
<dbReference type="PRINTS" id="PR01436">
    <property type="entry name" value="NADHDHGNASE2"/>
</dbReference>
<evidence type="ECO:0000256" key="1">
    <source>
        <dbReference type="ARBA" id="ARBA00003257"/>
    </source>
</evidence>
<feature type="transmembrane region" description="Helical" evidence="18">
    <location>
        <begin position="82"/>
        <end position="101"/>
    </location>
</feature>
<evidence type="ECO:0000256" key="18">
    <source>
        <dbReference type="RuleBase" id="RU003403"/>
    </source>
</evidence>
<keyword evidence="12 18" id="KW-1133">Transmembrane helix</keyword>
<keyword evidence="6" id="KW-0813">Transport</keyword>
<dbReference type="EC" id="7.1.1.2" evidence="4 18"/>
<feature type="transmembrane region" description="Helical" evidence="18">
    <location>
        <begin position="137"/>
        <end position="154"/>
    </location>
</feature>
<dbReference type="InterPro" id="IPR001750">
    <property type="entry name" value="ND/Mrp_TM"/>
</dbReference>
<comment type="subcellular location">
    <subcellularLocation>
        <location evidence="2 18">Mitochondrion inner membrane</location>
        <topology evidence="2 18">Multi-pass membrane protein</topology>
    </subcellularLocation>
</comment>
<evidence type="ECO:0000256" key="2">
    <source>
        <dbReference type="ARBA" id="ARBA00004448"/>
    </source>
</evidence>
<keyword evidence="16 18" id="KW-0472">Membrane</keyword>
<reference evidence="20" key="1">
    <citation type="submission" date="2016-04" db="EMBL/GenBank/DDBJ databases">
        <title>Mitochondria of beetle species.</title>
        <authorList>
            <person name="Hunter A."/>
            <person name="Moriniere J."/>
            <person name="Tang P."/>
            <person name="Linard B."/>
            <person name="Crampton-Platt A."/>
            <person name="Vogler A.P."/>
        </authorList>
    </citation>
    <scope>NUCLEOTIDE SEQUENCE</scope>
</reference>
<dbReference type="EMBL" id="KX087284">
    <property type="protein sequence ID" value="ARH53805.1"/>
    <property type="molecule type" value="Genomic_DNA"/>
</dbReference>
<feature type="transmembrane region" description="Helical" evidence="18">
    <location>
        <begin position="261"/>
        <end position="281"/>
    </location>
</feature>
<dbReference type="GO" id="GO:0006120">
    <property type="term" value="P:mitochondrial electron transport, NADH to ubiquinone"/>
    <property type="evidence" value="ECO:0007669"/>
    <property type="project" value="InterPro"/>
</dbReference>